<dbReference type="Gene3D" id="3.90.190.10">
    <property type="entry name" value="Protein tyrosine phosphatase superfamily"/>
    <property type="match status" value="1"/>
</dbReference>
<gene>
    <name evidence="2" type="ORF">XELAEV_18014399mg</name>
</gene>
<dbReference type="GO" id="GO:0043409">
    <property type="term" value="P:negative regulation of MAPK cascade"/>
    <property type="evidence" value="ECO:0007669"/>
    <property type="project" value="TreeGrafter"/>
</dbReference>
<accession>A0A974DGQ4</accession>
<dbReference type="PANTHER" id="PTHR45682:SF4">
    <property type="entry name" value="SERINE_THREONINE_TYROSINE-INTERACTING-LIKE PROTEIN 2"/>
    <property type="match status" value="1"/>
</dbReference>
<protein>
    <submittedName>
        <fullName evidence="2">Uncharacterized protein</fullName>
    </submittedName>
</protein>
<evidence type="ECO:0000256" key="1">
    <source>
        <dbReference type="SAM" id="MobiDB-lite"/>
    </source>
</evidence>
<dbReference type="SUPFAM" id="SSF52799">
    <property type="entry name" value="(Phosphotyrosine protein) phosphatases II"/>
    <property type="match status" value="1"/>
</dbReference>
<dbReference type="GO" id="GO:0005737">
    <property type="term" value="C:cytoplasm"/>
    <property type="evidence" value="ECO:0007669"/>
    <property type="project" value="TreeGrafter"/>
</dbReference>
<dbReference type="AlphaFoldDB" id="A0A974DGQ4"/>
<feature type="compositionally biased region" description="Polar residues" evidence="1">
    <location>
        <begin position="388"/>
        <end position="399"/>
    </location>
</feature>
<dbReference type="PRINTS" id="PR01909">
    <property type="entry name" value="ADSPHPHTASEA"/>
</dbReference>
<feature type="region of interest" description="Disordered" evidence="1">
    <location>
        <begin position="450"/>
        <end position="538"/>
    </location>
</feature>
<dbReference type="GO" id="GO:0008138">
    <property type="term" value="F:protein tyrosine/serine/threonine phosphatase activity"/>
    <property type="evidence" value="ECO:0007669"/>
    <property type="project" value="InterPro"/>
</dbReference>
<proteinExistence type="predicted"/>
<organism evidence="2 3">
    <name type="scientific">Xenopus laevis</name>
    <name type="common">African clawed frog</name>
    <dbReference type="NCBI Taxonomy" id="8355"/>
    <lineage>
        <taxon>Eukaryota</taxon>
        <taxon>Metazoa</taxon>
        <taxon>Chordata</taxon>
        <taxon>Craniata</taxon>
        <taxon>Vertebrata</taxon>
        <taxon>Euteleostomi</taxon>
        <taxon>Amphibia</taxon>
        <taxon>Batrachia</taxon>
        <taxon>Anura</taxon>
        <taxon>Pipoidea</taxon>
        <taxon>Pipidae</taxon>
        <taxon>Xenopodinae</taxon>
        <taxon>Xenopus</taxon>
        <taxon>Xenopus</taxon>
    </lineage>
</organism>
<feature type="region of interest" description="Disordered" evidence="1">
    <location>
        <begin position="388"/>
        <end position="435"/>
    </location>
</feature>
<feature type="compositionally biased region" description="Basic and acidic residues" evidence="1">
    <location>
        <begin position="450"/>
        <end position="468"/>
    </location>
</feature>
<dbReference type="PRINTS" id="PR01908">
    <property type="entry name" value="ADSPHPHTASE"/>
</dbReference>
<evidence type="ECO:0000313" key="3">
    <source>
        <dbReference type="Proteomes" id="UP000694892"/>
    </source>
</evidence>
<feature type="compositionally biased region" description="Polar residues" evidence="1">
    <location>
        <begin position="408"/>
        <end position="419"/>
    </location>
</feature>
<dbReference type="InterPro" id="IPR020405">
    <property type="entry name" value="Atypical_DUSP_subfamA"/>
</dbReference>
<evidence type="ECO:0000313" key="2">
    <source>
        <dbReference type="EMBL" id="OCT91348.1"/>
    </source>
</evidence>
<sequence length="538" mass="61112">MATGQDQEGEQVVPDEGAEDDVRAVQAHYLHNPSPSSFSMFSDAYTESIFLEPIHLSSFVGAKQIINEAEGKEVKIDTVSPGMLETAEQLMVEDLEKIDERSLFNSPWHLQRKLIKDRRESPLNIVDEVWPNVFIAEKSVPVNKGCLKRMGNTHILNAGHGTTVFTGPDLYSGMNIQYMGVEVNDFPDSDISKFLRPAAEFLDEALLTYRAIYPNDEFIKQLRELNEKLLEEQEQDGETNSQGSVIEAKASSIRVEEEDVESITGAKVHSITVEEEDTTSVMGSVMSMGKASVISKQPTLIDEGMEKKARHIFLQEEDYSTSKPFYGLFLDDVDLKLNQKENEIREEISGKMSKYQKERIFSSSKCSTAFKKQKGKIEADDKTESLLSTNLPSYKPSSGRTRRLVENESLSARHSSTSEYQREEGSHLNGYEYSKKLTEEDENMITYMESTRDSQRYSNVSEKEEESHSFITSKFNRNFREDSPDLHLGETSYNLENTRRPQTYQREDVGDSDNSDTSDFGTKRKYNQSMERSDEGGK</sequence>
<reference evidence="3" key="1">
    <citation type="journal article" date="2016" name="Nature">
        <title>Genome evolution in the allotetraploid frog Xenopus laevis.</title>
        <authorList>
            <person name="Session A.M."/>
            <person name="Uno Y."/>
            <person name="Kwon T."/>
            <person name="Chapman J.A."/>
            <person name="Toyoda A."/>
            <person name="Takahashi S."/>
            <person name="Fukui A."/>
            <person name="Hikosaka A."/>
            <person name="Suzuki A."/>
            <person name="Kondo M."/>
            <person name="van Heeringen S.J."/>
            <person name="Quigley I."/>
            <person name="Heinz S."/>
            <person name="Ogino H."/>
            <person name="Ochi H."/>
            <person name="Hellsten U."/>
            <person name="Lyons J.B."/>
            <person name="Simakov O."/>
            <person name="Putnam N."/>
            <person name="Stites J."/>
            <person name="Kuroki Y."/>
            <person name="Tanaka T."/>
            <person name="Michiue T."/>
            <person name="Watanabe M."/>
            <person name="Bogdanovic O."/>
            <person name="Lister R."/>
            <person name="Georgiou G."/>
            <person name="Paranjpe S.S."/>
            <person name="van Kruijsbergen I."/>
            <person name="Shu S."/>
            <person name="Carlson J."/>
            <person name="Kinoshita T."/>
            <person name="Ohta Y."/>
            <person name="Mawaribuchi S."/>
            <person name="Jenkins J."/>
            <person name="Grimwood J."/>
            <person name="Schmutz J."/>
            <person name="Mitros T."/>
            <person name="Mozaffari S.V."/>
            <person name="Suzuki Y."/>
            <person name="Haramoto Y."/>
            <person name="Yamamoto T.S."/>
            <person name="Takagi C."/>
            <person name="Heald R."/>
            <person name="Miller K."/>
            <person name="Haudenschild C."/>
            <person name="Kitzman J."/>
            <person name="Nakayama T."/>
            <person name="Izutsu Y."/>
            <person name="Robert J."/>
            <person name="Fortriede J."/>
            <person name="Burns K."/>
            <person name="Lotay V."/>
            <person name="Karimi K."/>
            <person name="Yasuoka Y."/>
            <person name="Dichmann D.S."/>
            <person name="Flajnik M.F."/>
            <person name="Houston D.W."/>
            <person name="Shendure J."/>
            <person name="DuPasquier L."/>
            <person name="Vize P.D."/>
            <person name="Zorn A.M."/>
            <person name="Ito M."/>
            <person name="Marcotte E.M."/>
            <person name="Wallingford J.B."/>
            <person name="Ito Y."/>
            <person name="Asashima M."/>
            <person name="Ueno N."/>
            <person name="Matsuda Y."/>
            <person name="Veenstra G.J."/>
            <person name="Fujiyama A."/>
            <person name="Harland R.M."/>
            <person name="Taira M."/>
            <person name="Rokhsar D.S."/>
        </authorList>
    </citation>
    <scope>NUCLEOTIDE SEQUENCE [LARGE SCALE GENOMIC DNA]</scope>
    <source>
        <strain evidence="3">J</strain>
    </source>
</reference>
<dbReference type="Proteomes" id="UP000694892">
    <property type="component" value="Chromosome 2S"/>
</dbReference>
<dbReference type="InterPro" id="IPR029021">
    <property type="entry name" value="Prot-tyrosine_phosphatase-like"/>
</dbReference>
<dbReference type="PANTHER" id="PTHR45682">
    <property type="entry name" value="AGAP008228-PA"/>
    <property type="match status" value="1"/>
</dbReference>
<dbReference type="EMBL" id="CM004469">
    <property type="protein sequence ID" value="OCT91348.1"/>
    <property type="molecule type" value="Genomic_DNA"/>
</dbReference>
<feature type="compositionally biased region" description="Polar residues" evidence="1">
    <location>
        <begin position="491"/>
        <end position="504"/>
    </location>
</feature>
<feature type="compositionally biased region" description="Basic and acidic residues" evidence="1">
    <location>
        <begin position="478"/>
        <end position="488"/>
    </location>
</feature>
<name>A0A974DGQ4_XENLA</name>
<dbReference type="GO" id="GO:0033549">
    <property type="term" value="F:MAP kinase phosphatase activity"/>
    <property type="evidence" value="ECO:0007669"/>
    <property type="project" value="TreeGrafter"/>
</dbReference>